<evidence type="ECO:0000313" key="3">
    <source>
        <dbReference type="RefSeq" id="XP_033456290.1"/>
    </source>
</evidence>
<reference evidence="3" key="1">
    <citation type="submission" date="2020-01" db="EMBL/GenBank/DDBJ databases">
        <authorList>
            <consortium name="DOE Joint Genome Institute"/>
            <person name="Haridas S."/>
            <person name="Albert R."/>
            <person name="Binder M."/>
            <person name="Bloem J."/>
            <person name="Labutti K."/>
            <person name="Salamov A."/>
            <person name="Andreopoulos B."/>
            <person name="Baker S.E."/>
            <person name="Barry K."/>
            <person name="Bills G."/>
            <person name="Bluhm B.H."/>
            <person name="Cannon C."/>
            <person name="Castanera R."/>
            <person name="Culley D.E."/>
            <person name="Daum C."/>
            <person name="Ezra D."/>
            <person name="Gonzalez J.B."/>
            <person name="Henrissat B."/>
            <person name="Kuo A."/>
            <person name="Liang C."/>
            <person name="Lipzen A."/>
            <person name="Lutzoni F."/>
            <person name="Magnuson J."/>
            <person name="Mondo S."/>
            <person name="Nolan M."/>
            <person name="Ohm R."/>
            <person name="Pangilinan J."/>
            <person name="Park H.-J."/>
            <person name="Ramirez L."/>
            <person name="Alfaro M."/>
            <person name="Sun H."/>
            <person name="Tritt A."/>
            <person name="Yoshinaga Y."/>
            <person name="Zwiers L.-H."/>
            <person name="Turgeon B.G."/>
            <person name="Goodwin S.B."/>
            <person name="Spatafora J.W."/>
            <person name="Crous P.W."/>
            <person name="Grigoriev I.V."/>
        </authorList>
    </citation>
    <scope>NUCLEOTIDE SEQUENCE</scope>
    <source>
        <strain evidence="3">CBS 342.82</strain>
    </source>
</reference>
<keyword evidence="1" id="KW-0472">Membrane</keyword>
<dbReference type="PANTHER" id="PTHR37848:SF1">
    <property type="entry name" value="SUN DOMAIN-CONTAINING PROTEIN"/>
    <property type="match status" value="1"/>
</dbReference>
<proteinExistence type="predicted"/>
<sequence length="413" mass="46257">MAKLKIPRSKTADSEPNEYEIPLLQNTGLGASEQHADNGEAVKIVVQLNAAPLQDPFSRITVHSKRSVNLDNLSEFSSQGTIGSRSARAADQLANPAELHSYVMNYLSQVPPQIYMRVCGSHRSPADANSTIIDFNFILDLRGFFGLQNDQDWRICSITPHDFRTHRGTVMQEVETTPNDSNPEAGVGAGRSLFEWCEHYCAEVSFRKSFRVTREVSGIDLDAIQTGVTSLLRPQYLGKLDIGFTIVDESVDIYPASSLDQIRVEHRRGELILNTLLWPVLALWGLCAFVFAVSLVPLVMMFLFDQDRSGVARWAYTYFRNLGIFIGASAAVILIYLVLYILIAGPFMTKKWNIYTVDWAVSRWDESSGQPVKKYAGLSEAEWIQSHAQFLRRLVEGNFEGDATGFMDSRNVS</sequence>
<dbReference type="AlphaFoldDB" id="A0A6J3LVD8"/>
<dbReference type="PANTHER" id="PTHR37848">
    <property type="entry name" value="EXPRESSED PROTEIN"/>
    <property type="match status" value="1"/>
</dbReference>
<dbReference type="Proteomes" id="UP000504637">
    <property type="component" value="Unplaced"/>
</dbReference>
<evidence type="ECO:0000313" key="2">
    <source>
        <dbReference type="Proteomes" id="UP000504637"/>
    </source>
</evidence>
<dbReference type="GeneID" id="54366718"/>
<organism evidence="3">
    <name type="scientific">Dissoconium aciculare CBS 342.82</name>
    <dbReference type="NCBI Taxonomy" id="1314786"/>
    <lineage>
        <taxon>Eukaryota</taxon>
        <taxon>Fungi</taxon>
        <taxon>Dikarya</taxon>
        <taxon>Ascomycota</taxon>
        <taxon>Pezizomycotina</taxon>
        <taxon>Dothideomycetes</taxon>
        <taxon>Dothideomycetidae</taxon>
        <taxon>Mycosphaerellales</taxon>
        <taxon>Dissoconiaceae</taxon>
        <taxon>Dissoconium</taxon>
    </lineage>
</organism>
<keyword evidence="1" id="KW-1133">Transmembrane helix</keyword>
<dbReference type="RefSeq" id="XP_033456290.1">
    <property type="nucleotide sequence ID" value="XM_033608917.1"/>
</dbReference>
<gene>
    <name evidence="3" type="ORF">K489DRAFT_78052</name>
</gene>
<keyword evidence="1" id="KW-0812">Transmembrane</keyword>
<feature type="transmembrane region" description="Helical" evidence="1">
    <location>
        <begin position="324"/>
        <end position="343"/>
    </location>
</feature>
<reference evidence="3" key="3">
    <citation type="submission" date="2025-08" db="UniProtKB">
        <authorList>
            <consortium name="RefSeq"/>
        </authorList>
    </citation>
    <scope>IDENTIFICATION</scope>
    <source>
        <strain evidence="3">CBS 342.82</strain>
    </source>
</reference>
<protein>
    <submittedName>
        <fullName evidence="3">Uncharacterized protein</fullName>
    </submittedName>
</protein>
<evidence type="ECO:0000256" key="1">
    <source>
        <dbReference type="SAM" id="Phobius"/>
    </source>
</evidence>
<accession>A0A6J3LVD8</accession>
<reference evidence="3" key="2">
    <citation type="submission" date="2020-04" db="EMBL/GenBank/DDBJ databases">
        <authorList>
            <consortium name="NCBI Genome Project"/>
        </authorList>
    </citation>
    <scope>NUCLEOTIDE SEQUENCE</scope>
    <source>
        <strain evidence="3">CBS 342.82</strain>
    </source>
</reference>
<feature type="transmembrane region" description="Helical" evidence="1">
    <location>
        <begin position="276"/>
        <end position="304"/>
    </location>
</feature>
<dbReference type="OrthoDB" id="203796at2759"/>
<keyword evidence="2" id="KW-1185">Reference proteome</keyword>
<name>A0A6J3LVD8_9PEZI</name>